<dbReference type="PANTHER" id="PTHR42791:SF1">
    <property type="entry name" value="N-ACETYLTRANSFERASE DOMAIN-CONTAINING PROTEIN"/>
    <property type="match status" value="1"/>
</dbReference>
<keyword evidence="2" id="KW-0808">Transferase</keyword>
<dbReference type="PROSITE" id="PS51186">
    <property type="entry name" value="GNAT"/>
    <property type="match status" value="1"/>
</dbReference>
<accession>A0A4R2R166</accession>
<dbReference type="Proteomes" id="UP000294911">
    <property type="component" value="Unassembled WGS sequence"/>
</dbReference>
<proteinExistence type="predicted"/>
<dbReference type="InterPro" id="IPR052523">
    <property type="entry name" value="Trichothecene_AcTrans"/>
</dbReference>
<dbReference type="Pfam" id="PF00583">
    <property type="entry name" value="Acetyltransf_1"/>
    <property type="match status" value="1"/>
</dbReference>
<dbReference type="AlphaFoldDB" id="A0A4R2R166"/>
<dbReference type="CDD" id="cd04301">
    <property type="entry name" value="NAT_SF"/>
    <property type="match status" value="1"/>
</dbReference>
<dbReference type="GO" id="GO:0016747">
    <property type="term" value="F:acyltransferase activity, transferring groups other than amino-acyl groups"/>
    <property type="evidence" value="ECO:0007669"/>
    <property type="project" value="InterPro"/>
</dbReference>
<sequence length="213" mass="22707">MVLVGNVVIRAATEADLAEAAAVYLAGNADEAVFNWVIPDESARARFVESGGEHATQWLAGILATGALLVAEVDGALAGVAQWEFIDGPGQLDAQELAAALEQAYGEYTSRMMTLLELVERRHPRDTPHWYLQQICVLPAYRGTGLGGALLRHQLAEVDAAGHPAYLEASSPRNQALYARHGFQALGAPVELPGGLGLQPMWRPAALNLSSQT</sequence>
<evidence type="ECO:0000313" key="3">
    <source>
        <dbReference type="Proteomes" id="UP000294911"/>
    </source>
</evidence>
<dbReference type="InterPro" id="IPR000182">
    <property type="entry name" value="GNAT_dom"/>
</dbReference>
<evidence type="ECO:0000313" key="2">
    <source>
        <dbReference type="EMBL" id="TCP56412.1"/>
    </source>
</evidence>
<dbReference type="Gene3D" id="3.40.630.30">
    <property type="match status" value="1"/>
</dbReference>
<dbReference type="InterPro" id="IPR016181">
    <property type="entry name" value="Acyl_CoA_acyltransferase"/>
</dbReference>
<dbReference type="PANTHER" id="PTHR42791">
    <property type="entry name" value="GNAT FAMILY ACETYLTRANSFERASE"/>
    <property type="match status" value="1"/>
</dbReference>
<evidence type="ECO:0000259" key="1">
    <source>
        <dbReference type="PROSITE" id="PS51186"/>
    </source>
</evidence>
<reference evidence="2 3" key="1">
    <citation type="submission" date="2019-03" db="EMBL/GenBank/DDBJ databases">
        <title>Genomic Encyclopedia of Type Strains, Phase IV (KMG-IV): sequencing the most valuable type-strain genomes for metagenomic binning, comparative biology and taxonomic classification.</title>
        <authorList>
            <person name="Goeker M."/>
        </authorList>
    </citation>
    <scope>NUCLEOTIDE SEQUENCE [LARGE SCALE GENOMIC DNA]</scope>
    <source>
        <strain evidence="2 3">DSM 45765</strain>
    </source>
</reference>
<feature type="domain" description="N-acetyltransferase" evidence="1">
    <location>
        <begin position="7"/>
        <end position="206"/>
    </location>
</feature>
<name>A0A4R2R166_9PSEU</name>
<protein>
    <submittedName>
        <fullName evidence="2">Acetyltransferase (GNAT) family protein</fullName>
    </submittedName>
</protein>
<comment type="caution">
    <text evidence="2">The sequence shown here is derived from an EMBL/GenBank/DDBJ whole genome shotgun (WGS) entry which is preliminary data.</text>
</comment>
<keyword evidence="3" id="KW-1185">Reference proteome</keyword>
<organism evidence="2 3">
    <name type="scientific">Tamaricihabitans halophyticus</name>
    <dbReference type="NCBI Taxonomy" id="1262583"/>
    <lineage>
        <taxon>Bacteria</taxon>
        <taxon>Bacillati</taxon>
        <taxon>Actinomycetota</taxon>
        <taxon>Actinomycetes</taxon>
        <taxon>Pseudonocardiales</taxon>
        <taxon>Pseudonocardiaceae</taxon>
        <taxon>Tamaricihabitans</taxon>
    </lineage>
</organism>
<dbReference type="EMBL" id="SLXQ01000001">
    <property type="protein sequence ID" value="TCP56412.1"/>
    <property type="molecule type" value="Genomic_DNA"/>
</dbReference>
<dbReference type="SUPFAM" id="SSF55729">
    <property type="entry name" value="Acyl-CoA N-acyltransferases (Nat)"/>
    <property type="match status" value="1"/>
</dbReference>
<dbReference type="OrthoDB" id="7057833at2"/>
<gene>
    <name evidence="2" type="ORF">EV191_101355</name>
</gene>